<organism evidence="3 4">
    <name type="scientific">Bosea vaviloviae</name>
    <dbReference type="NCBI Taxonomy" id="1526658"/>
    <lineage>
        <taxon>Bacteria</taxon>
        <taxon>Pseudomonadati</taxon>
        <taxon>Pseudomonadota</taxon>
        <taxon>Alphaproteobacteria</taxon>
        <taxon>Hyphomicrobiales</taxon>
        <taxon>Boseaceae</taxon>
        <taxon>Bosea</taxon>
    </lineage>
</organism>
<feature type="transmembrane region" description="Helical" evidence="1">
    <location>
        <begin position="114"/>
        <end position="131"/>
    </location>
</feature>
<evidence type="ECO:0000256" key="1">
    <source>
        <dbReference type="SAM" id="Phobius"/>
    </source>
</evidence>
<evidence type="ECO:0000259" key="2">
    <source>
        <dbReference type="Pfam" id="PF14358"/>
    </source>
</evidence>
<dbReference type="Proteomes" id="UP000037822">
    <property type="component" value="Unassembled WGS sequence"/>
</dbReference>
<keyword evidence="1" id="KW-1133">Transmembrane helix</keyword>
<keyword evidence="1" id="KW-0472">Membrane</keyword>
<feature type="transmembrane region" description="Helical" evidence="1">
    <location>
        <begin position="152"/>
        <end position="174"/>
    </location>
</feature>
<feature type="transmembrane region" description="Helical" evidence="1">
    <location>
        <begin position="71"/>
        <end position="94"/>
    </location>
</feature>
<protein>
    <recommendedName>
        <fullName evidence="2">Flavinylation-associated cytochrome domain-containing protein</fullName>
    </recommendedName>
</protein>
<feature type="domain" description="Flavinylation-associated cytochrome" evidence="2">
    <location>
        <begin position="73"/>
        <end position="130"/>
    </location>
</feature>
<gene>
    <name evidence="3" type="ORF">AE618_21660</name>
</gene>
<evidence type="ECO:0000313" key="3">
    <source>
        <dbReference type="EMBL" id="KPH77795.1"/>
    </source>
</evidence>
<feature type="transmembrane region" description="Helical" evidence="1">
    <location>
        <begin position="9"/>
        <end position="28"/>
    </location>
</feature>
<dbReference type="Pfam" id="PF14358">
    <property type="entry name" value="DUF4405"/>
    <property type="match status" value="1"/>
</dbReference>
<dbReference type="PATRIC" id="fig|1526658.3.peg.3002"/>
<dbReference type="InterPro" id="IPR025517">
    <property type="entry name" value="DUF4405"/>
</dbReference>
<name>A0A0N1N2A6_9HYPH</name>
<reference evidence="3 4" key="1">
    <citation type="submission" date="2015-07" db="EMBL/GenBank/DDBJ databases">
        <title>Whole genome sequencing of Bosea vaviloviae isolated from cave pool.</title>
        <authorList>
            <person name="Tan N.E.H."/>
            <person name="Lee Y.P."/>
            <person name="Gan H.M."/>
            <person name="Barton H."/>
            <person name="Savka M.A."/>
        </authorList>
    </citation>
    <scope>NUCLEOTIDE SEQUENCE [LARGE SCALE GENOMIC DNA]</scope>
    <source>
        <strain evidence="3 4">SD260</strain>
    </source>
</reference>
<dbReference type="EMBL" id="LGSZ01000057">
    <property type="protein sequence ID" value="KPH77795.1"/>
    <property type="molecule type" value="Genomic_DNA"/>
</dbReference>
<sequence>MNRLFLSRLWLDGLTAGLLLLGFAYWWLGNLVHEVAGTAMFLLLIAHNVFNRRWWGCIAKTRREPRSLFNVGVTFTLLGAMLALLVTSVLISNALSPFLPPWGGFTVRQIHTLAAYWVLIIVAIHLGLRWPMLMGVARNLFGITTPSALRTLALRVVALAIALHGVWSCTVLGLGGKLSMQMTLDWWNFEESVAGFFAHCAAIAGLVMVVTYYGLKLVQQARQSTSRTKPADERPQSAAQG</sequence>
<keyword evidence="1" id="KW-0812">Transmembrane</keyword>
<dbReference type="AlphaFoldDB" id="A0A0N1N2A6"/>
<proteinExistence type="predicted"/>
<comment type="caution">
    <text evidence="3">The sequence shown here is derived from an EMBL/GenBank/DDBJ whole genome shotgun (WGS) entry which is preliminary data.</text>
</comment>
<dbReference type="OrthoDB" id="9779183at2"/>
<keyword evidence="4" id="KW-1185">Reference proteome</keyword>
<evidence type="ECO:0000313" key="4">
    <source>
        <dbReference type="Proteomes" id="UP000037822"/>
    </source>
</evidence>
<feature type="transmembrane region" description="Helical" evidence="1">
    <location>
        <begin position="194"/>
        <end position="215"/>
    </location>
</feature>
<dbReference type="RefSeq" id="WP_054211146.1">
    <property type="nucleotide sequence ID" value="NZ_LGSZ01000057.1"/>
</dbReference>
<accession>A0A0N1N2A6</accession>
<feature type="transmembrane region" description="Helical" evidence="1">
    <location>
        <begin position="34"/>
        <end position="50"/>
    </location>
</feature>